<dbReference type="PANTHER" id="PTHR30480">
    <property type="entry name" value="BETA-HEXOSAMINIDASE-RELATED"/>
    <property type="match status" value="1"/>
</dbReference>
<comment type="similarity">
    <text evidence="2">Belongs to the glycosyl hydrolase 3 family.</text>
</comment>
<sequence>MKIDLKSKPFYLSDEDIKWVEDTLAGLTLDEKIGQVFVDMLWNNTEEEIKERIAKYGMSGFRYNNMPAADLHRQNAVIQDNSKIPALIAANIEAGGDGGVGGGTHFGYHVAIGATQDKENAYKMGYYGCKEAAAIGCNWTFAPIVDINKNWRSSVVYNRCFSSDAEQVLEMSKEYLRGAKDAGLASCMKHFPGDGLDERDQHVVTTDNLMSCEEWDREFGKVYKGMIDAGVESVMIGHIRLPEYQRKLKPGIKDNEIMPATIAPELLQGLLREQLGFNGLIITDATHMVGLTSMIRREDMIPTTIAAGCDMILYYRDKDEDTQALKTGLEKGILTMERLDEAVTRILAFKAMLKLHTKKANGTLIPPAEGLSVVGCEEHKEVAKDIMDKAITLVKNTKNQLPITPQTHKRIMLYTIENGGFTPNKMDKATLQDRVKAELEAQGFEVDVFDNEAGLNGKQLLASTPVKEFVSKYDAVMLFISVTGFSTSNVRRITWNLPMGPEIPWYVTELPTVCVSVHNPFHLIDVPMVPTYINSYSDNDEAIHQVIQKIMGKSEFKGVSPVDAFCGAWDTRL</sequence>
<comment type="catalytic activity">
    <reaction evidence="1">
        <text>Hydrolysis of terminal non-reducing N-acetyl-D-hexosamine residues in N-acetyl-beta-D-hexosaminides.</text>
        <dbReference type="EC" id="3.2.1.52"/>
    </reaction>
</comment>
<keyword evidence="4" id="KW-0378">Hydrolase</keyword>
<dbReference type="InterPro" id="IPR001764">
    <property type="entry name" value="Glyco_hydro_3_N"/>
</dbReference>
<evidence type="ECO:0000256" key="5">
    <source>
        <dbReference type="ARBA" id="ARBA00023295"/>
    </source>
</evidence>
<accession>A0A1V1I3Y6</accession>
<evidence type="ECO:0000256" key="1">
    <source>
        <dbReference type="ARBA" id="ARBA00001231"/>
    </source>
</evidence>
<proteinExistence type="inferred from homology"/>
<protein>
    <recommendedName>
        <fullName evidence="3">beta-N-acetylhexosaminidase</fullName>
        <ecNumber evidence="3">3.2.1.52</ecNumber>
    </recommendedName>
</protein>
<feature type="domain" description="Glycoside hydrolase family 3 N-terminal" evidence="6">
    <location>
        <begin position="28"/>
        <end position="347"/>
    </location>
</feature>
<dbReference type="RefSeq" id="WP_180702335.1">
    <property type="nucleotide sequence ID" value="NZ_LN555523.1"/>
</dbReference>
<dbReference type="SUPFAM" id="SSF51445">
    <property type="entry name" value="(Trans)glycosidases"/>
    <property type="match status" value="1"/>
</dbReference>
<keyword evidence="5" id="KW-0326">Glycosidase</keyword>
<gene>
    <name evidence="7" type="ORF">CRIB_2242</name>
</gene>
<dbReference type="Proteomes" id="UP000245622">
    <property type="component" value="Chromosome 1"/>
</dbReference>
<name>A0A1V1I3Y6_9FIRM</name>
<keyword evidence="8" id="KW-1185">Reference proteome</keyword>
<dbReference type="EMBL" id="LN555523">
    <property type="protein sequence ID" value="CED94843.1"/>
    <property type="molecule type" value="Genomic_DNA"/>
</dbReference>
<dbReference type="Gene3D" id="3.40.50.1700">
    <property type="entry name" value="Glycoside hydrolase family 3 C-terminal domain"/>
    <property type="match status" value="1"/>
</dbReference>
<dbReference type="InterPro" id="IPR017853">
    <property type="entry name" value="GH"/>
</dbReference>
<dbReference type="GeneID" id="82206269"/>
<dbReference type="GO" id="GO:0005975">
    <property type="term" value="P:carbohydrate metabolic process"/>
    <property type="evidence" value="ECO:0007669"/>
    <property type="project" value="InterPro"/>
</dbReference>
<dbReference type="PANTHER" id="PTHR30480:SF13">
    <property type="entry name" value="BETA-HEXOSAMINIDASE"/>
    <property type="match status" value="1"/>
</dbReference>
<dbReference type="Pfam" id="PF00933">
    <property type="entry name" value="Glyco_hydro_3"/>
    <property type="match status" value="1"/>
</dbReference>
<dbReference type="Gene3D" id="3.20.20.300">
    <property type="entry name" value="Glycoside hydrolase, family 3, N-terminal domain"/>
    <property type="match status" value="1"/>
</dbReference>
<dbReference type="EC" id="3.2.1.52" evidence="3"/>
<dbReference type="GO" id="GO:0009254">
    <property type="term" value="P:peptidoglycan turnover"/>
    <property type="evidence" value="ECO:0007669"/>
    <property type="project" value="TreeGrafter"/>
</dbReference>
<reference evidence="7 8" key="1">
    <citation type="submission" date="2014-04" db="EMBL/GenBank/DDBJ databases">
        <authorList>
            <person name="Hornung B.V."/>
        </authorList>
    </citation>
    <scope>NUCLEOTIDE SEQUENCE [LARGE SCALE GENOMIC DNA]</scope>
    <source>
        <strain evidence="7 8">CRIB</strain>
    </source>
</reference>
<dbReference type="InterPro" id="IPR036962">
    <property type="entry name" value="Glyco_hydro_3_N_sf"/>
</dbReference>
<dbReference type="InterPro" id="IPR050226">
    <property type="entry name" value="NagZ_Beta-hexosaminidase"/>
</dbReference>
<dbReference type="GO" id="GO:0004563">
    <property type="term" value="F:beta-N-acetylhexosaminidase activity"/>
    <property type="evidence" value="ECO:0007669"/>
    <property type="project" value="UniProtKB-EC"/>
</dbReference>
<evidence type="ECO:0000256" key="4">
    <source>
        <dbReference type="ARBA" id="ARBA00022801"/>
    </source>
</evidence>
<evidence type="ECO:0000313" key="8">
    <source>
        <dbReference type="Proteomes" id="UP000245622"/>
    </source>
</evidence>
<organism evidence="7 8">
    <name type="scientific">Romboutsia ilealis</name>
    <dbReference type="NCBI Taxonomy" id="1115758"/>
    <lineage>
        <taxon>Bacteria</taxon>
        <taxon>Bacillati</taxon>
        <taxon>Bacillota</taxon>
        <taxon>Clostridia</taxon>
        <taxon>Peptostreptococcales</taxon>
        <taxon>Peptostreptococcaceae</taxon>
        <taxon>Romboutsia</taxon>
    </lineage>
</organism>
<evidence type="ECO:0000256" key="3">
    <source>
        <dbReference type="ARBA" id="ARBA00012663"/>
    </source>
</evidence>
<evidence type="ECO:0000259" key="6">
    <source>
        <dbReference type="Pfam" id="PF00933"/>
    </source>
</evidence>
<dbReference type="InterPro" id="IPR036881">
    <property type="entry name" value="Glyco_hydro_3_C_sf"/>
</dbReference>
<evidence type="ECO:0000256" key="2">
    <source>
        <dbReference type="ARBA" id="ARBA00005336"/>
    </source>
</evidence>
<evidence type="ECO:0000313" key="7">
    <source>
        <dbReference type="EMBL" id="CED94843.1"/>
    </source>
</evidence>
<dbReference type="AlphaFoldDB" id="A0A1V1I3Y6"/>
<dbReference type="KEGG" id="ril:CRIB_2242"/>
<dbReference type="PRINTS" id="PR00133">
    <property type="entry name" value="GLHYDRLASE3"/>
</dbReference>